<dbReference type="Gene3D" id="3.40.50.720">
    <property type="entry name" value="NAD(P)-binding Rossmann-like Domain"/>
    <property type="match status" value="1"/>
</dbReference>
<dbReference type="GeneID" id="87883614"/>
<accession>A0AAJ0GUK9</accession>
<sequence length="265" mass="28946">MHLILTGATGLVGTAVLDAMLKTKDISKISVLSRRPVKFQDDRINVIIHQDFASYERDILDKLEGAQSCVWALGISQTQVSKEEYIDITKAYPLAAAKAFQSLPPQTETKQPFHFVYVSGDGATFTPGRFTPFFGRIKGETELALAEMQKANPSSFRASTVRPGVVDWTGHAEVKPFLPDIGLFRSVAGVVMSHITKRVAPSKWSPTEPLGRFLTGMAMGMWDGALEGEGVQRLPSGFTVVDNNGIRRLIAGGLDEVTRHGRDVS</sequence>
<dbReference type="RefSeq" id="XP_062722193.1">
    <property type="nucleotide sequence ID" value="XM_062864785.1"/>
</dbReference>
<evidence type="ECO:0000313" key="2">
    <source>
        <dbReference type="Proteomes" id="UP001273166"/>
    </source>
</evidence>
<reference evidence="1" key="2">
    <citation type="submission" date="2023-06" db="EMBL/GenBank/DDBJ databases">
        <authorList>
            <consortium name="Lawrence Berkeley National Laboratory"/>
            <person name="Mondo S.J."/>
            <person name="Hensen N."/>
            <person name="Bonometti L."/>
            <person name="Westerberg I."/>
            <person name="Brannstrom I.O."/>
            <person name="Guillou S."/>
            <person name="Cros-Aarteil S."/>
            <person name="Calhoun S."/>
            <person name="Haridas S."/>
            <person name="Kuo A."/>
            <person name="Pangilinan J."/>
            <person name="Riley R."/>
            <person name="Labutti K."/>
            <person name="Andreopoulos B."/>
            <person name="Lipzen A."/>
            <person name="Chen C."/>
            <person name="Yanf M."/>
            <person name="Daum C."/>
            <person name="Ng V."/>
            <person name="Clum A."/>
            <person name="Steindorff A."/>
            <person name="Ohm R."/>
            <person name="Martin F."/>
            <person name="Silar P."/>
            <person name="Natvig D."/>
            <person name="Lalanne C."/>
            <person name="Gautier V."/>
            <person name="Ament-Velasquez S.L."/>
            <person name="Kruys A."/>
            <person name="Hutchinson M.I."/>
            <person name="Powell A.J."/>
            <person name="Barry K."/>
            <person name="Miller A.N."/>
            <person name="Grigoriev I.V."/>
            <person name="Debuchy R."/>
            <person name="Gladieux P."/>
            <person name="Thoren M.H."/>
            <person name="Johannesson H."/>
        </authorList>
    </citation>
    <scope>NUCLEOTIDE SEQUENCE</scope>
    <source>
        <strain evidence="1">CBS 333.67</strain>
    </source>
</reference>
<gene>
    <name evidence="1" type="ORF">B0T15DRAFT_395497</name>
</gene>
<evidence type="ECO:0008006" key="3">
    <source>
        <dbReference type="Google" id="ProtNLM"/>
    </source>
</evidence>
<comment type="caution">
    <text evidence="1">The sequence shown here is derived from an EMBL/GenBank/DDBJ whole genome shotgun (WGS) entry which is preliminary data.</text>
</comment>
<dbReference type="PANTHER" id="PTHR14097:SF8">
    <property type="entry name" value="NAD(P)-BINDING DOMAIN-CONTAINING PROTEIN"/>
    <property type="match status" value="1"/>
</dbReference>
<keyword evidence="2" id="KW-1185">Reference proteome</keyword>
<protein>
    <recommendedName>
        <fullName evidence="3">NAD(P)-binding domain-containing protein</fullName>
    </recommendedName>
</protein>
<dbReference type="Proteomes" id="UP001273166">
    <property type="component" value="Unassembled WGS sequence"/>
</dbReference>
<organism evidence="1 2">
    <name type="scientific">Chaetomium strumarium</name>
    <dbReference type="NCBI Taxonomy" id="1170767"/>
    <lineage>
        <taxon>Eukaryota</taxon>
        <taxon>Fungi</taxon>
        <taxon>Dikarya</taxon>
        <taxon>Ascomycota</taxon>
        <taxon>Pezizomycotina</taxon>
        <taxon>Sordariomycetes</taxon>
        <taxon>Sordariomycetidae</taxon>
        <taxon>Sordariales</taxon>
        <taxon>Chaetomiaceae</taxon>
        <taxon>Chaetomium</taxon>
    </lineage>
</organism>
<dbReference type="AlphaFoldDB" id="A0AAJ0GUK9"/>
<dbReference type="EMBL" id="JAUDZG010000003">
    <property type="protein sequence ID" value="KAK3306413.1"/>
    <property type="molecule type" value="Genomic_DNA"/>
</dbReference>
<proteinExistence type="predicted"/>
<evidence type="ECO:0000313" key="1">
    <source>
        <dbReference type="EMBL" id="KAK3306413.1"/>
    </source>
</evidence>
<dbReference type="InterPro" id="IPR036291">
    <property type="entry name" value="NAD(P)-bd_dom_sf"/>
</dbReference>
<dbReference type="SUPFAM" id="SSF51735">
    <property type="entry name" value="NAD(P)-binding Rossmann-fold domains"/>
    <property type="match status" value="1"/>
</dbReference>
<name>A0AAJ0GUK9_9PEZI</name>
<reference evidence="1" key="1">
    <citation type="journal article" date="2023" name="Mol. Phylogenet. Evol.">
        <title>Genome-scale phylogeny and comparative genomics of the fungal order Sordariales.</title>
        <authorList>
            <person name="Hensen N."/>
            <person name="Bonometti L."/>
            <person name="Westerberg I."/>
            <person name="Brannstrom I.O."/>
            <person name="Guillou S."/>
            <person name="Cros-Aarteil S."/>
            <person name="Calhoun S."/>
            <person name="Haridas S."/>
            <person name="Kuo A."/>
            <person name="Mondo S."/>
            <person name="Pangilinan J."/>
            <person name="Riley R."/>
            <person name="LaButti K."/>
            <person name="Andreopoulos B."/>
            <person name="Lipzen A."/>
            <person name="Chen C."/>
            <person name="Yan M."/>
            <person name="Daum C."/>
            <person name="Ng V."/>
            <person name="Clum A."/>
            <person name="Steindorff A."/>
            <person name="Ohm R.A."/>
            <person name="Martin F."/>
            <person name="Silar P."/>
            <person name="Natvig D.O."/>
            <person name="Lalanne C."/>
            <person name="Gautier V."/>
            <person name="Ament-Velasquez S.L."/>
            <person name="Kruys A."/>
            <person name="Hutchinson M.I."/>
            <person name="Powell A.J."/>
            <person name="Barry K."/>
            <person name="Miller A.N."/>
            <person name="Grigoriev I.V."/>
            <person name="Debuchy R."/>
            <person name="Gladieux P."/>
            <person name="Hiltunen Thoren M."/>
            <person name="Johannesson H."/>
        </authorList>
    </citation>
    <scope>NUCLEOTIDE SEQUENCE</scope>
    <source>
        <strain evidence="1">CBS 333.67</strain>
    </source>
</reference>
<dbReference type="PANTHER" id="PTHR14097">
    <property type="entry name" value="OXIDOREDUCTASE HTATIP2"/>
    <property type="match status" value="1"/>
</dbReference>